<keyword evidence="6" id="KW-1185">Reference proteome</keyword>
<feature type="region of interest" description="Disordered" evidence="3">
    <location>
        <begin position="426"/>
        <end position="462"/>
    </location>
</feature>
<dbReference type="Proteomes" id="UP000253472">
    <property type="component" value="Unassembled WGS sequence"/>
</dbReference>
<dbReference type="PANTHER" id="PTHR47775">
    <property type="entry name" value="BUD SITE SELECTION PROTEIN 14"/>
    <property type="match status" value="1"/>
</dbReference>
<dbReference type="GO" id="GO:0008104">
    <property type="term" value="P:intracellular protein localization"/>
    <property type="evidence" value="ECO:0007669"/>
    <property type="project" value="TreeGrafter"/>
</dbReference>
<name>A0A367XP67_9ASCO</name>
<evidence type="ECO:0000313" key="6">
    <source>
        <dbReference type="Proteomes" id="UP000253472"/>
    </source>
</evidence>
<dbReference type="InterPro" id="IPR053039">
    <property type="entry name" value="Polarity_Bud-Selection_Reg"/>
</dbReference>
<feature type="compositionally biased region" description="Polar residues" evidence="3">
    <location>
        <begin position="558"/>
        <end position="570"/>
    </location>
</feature>
<feature type="compositionally biased region" description="Polar residues" evidence="3">
    <location>
        <begin position="784"/>
        <end position="793"/>
    </location>
</feature>
<evidence type="ECO:0000313" key="5">
    <source>
        <dbReference type="EMBL" id="RCK55433.1"/>
    </source>
</evidence>
<feature type="region of interest" description="Disordered" evidence="3">
    <location>
        <begin position="391"/>
        <end position="413"/>
    </location>
</feature>
<dbReference type="SUPFAM" id="SSF50044">
    <property type="entry name" value="SH3-domain"/>
    <property type="match status" value="1"/>
</dbReference>
<dbReference type="AlphaFoldDB" id="A0A367XP67"/>
<dbReference type="PANTHER" id="PTHR47775:SF1">
    <property type="entry name" value="BUD SITE SELECTION PROTEIN 14"/>
    <property type="match status" value="1"/>
</dbReference>
<dbReference type="STRING" id="5486.A0A367XP67"/>
<feature type="domain" description="SH3" evidence="4">
    <location>
        <begin position="201"/>
        <end position="285"/>
    </location>
</feature>
<evidence type="ECO:0000259" key="4">
    <source>
        <dbReference type="PROSITE" id="PS50002"/>
    </source>
</evidence>
<dbReference type="GO" id="GO:0051286">
    <property type="term" value="C:cell tip"/>
    <property type="evidence" value="ECO:0007669"/>
    <property type="project" value="TreeGrafter"/>
</dbReference>
<protein>
    <submittedName>
        <fullName evidence="5">Bud site selection protein 14</fullName>
    </submittedName>
</protein>
<feature type="compositionally biased region" description="Low complexity" evidence="3">
    <location>
        <begin position="598"/>
        <end position="650"/>
    </location>
</feature>
<evidence type="ECO:0000256" key="2">
    <source>
        <dbReference type="PROSITE-ProRule" id="PRU00192"/>
    </source>
</evidence>
<dbReference type="EMBL" id="QLNQ01000030">
    <property type="protein sequence ID" value="RCK55433.1"/>
    <property type="molecule type" value="Genomic_DNA"/>
</dbReference>
<feature type="compositionally biased region" description="Acidic residues" evidence="3">
    <location>
        <begin position="764"/>
        <end position="773"/>
    </location>
</feature>
<dbReference type="PROSITE" id="PS50002">
    <property type="entry name" value="SH3"/>
    <property type="match status" value="1"/>
</dbReference>
<keyword evidence="1 2" id="KW-0728">SH3 domain</keyword>
<feature type="region of interest" description="Disordered" evidence="3">
    <location>
        <begin position="89"/>
        <end position="124"/>
    </location>
</feature>
<dbReference type="GO" id="GO:0030447">
    <property type="term" value="P:filamentous growth"/>
    <property type="evidence" value="ECO:0007669"/>
    <property type="project" value="UniProtKB-ARBA"/>
</dbReference>
<feature type="compositionally biased region" description="Low complexity" evidence="3">
    <location>
        <begin position="1"/>
        <end position="18"/>
    </location>
</feature>
<sequence length="830" mass="94420">MERKVSSNSEQSHSSSVVIQPHLSGLGKRVIENIIKDGNDQEHHQHHQAETLNTQDIYEQQKQKNSDKFIVSTFDNNYNDLNLKYHHSQHIPQQQQPQPSQPSQSSHSHKQRLKLTSPLSQLDDDDEFNETIDLEKSISGIIDIDLDEEQLEDGYDYNYEEQELEREHDQPYPQDEDEELMNYLDSDYEPASPPRSPPRDLDTDKLYGLYEFSGPDPSHCSLQVDEPVYLINDQDSYWWLIKKLSKNEKKERLRRLESEHSDVESDEEDGKVGFVPAECLETHGERLARLNCFKNEELEKFNLSREESLVSLKKASPTTNNAAKKSVTFENLGDIIDEYSDEEPKDDHENIRQNLEFYNDLGTIQPLHPQQPEVLSDVYPTDAPLVVPKNNKNVLSLPPTSSNNQPTITPTLQSSNMFDDLFVKPRKQNPTASDYDDVSIGSFSPDTPIKGKSPLRTEIGDDDELDQVARNSSLSSLRRSVILDRLTQVTSDIQEQLRLEDGEEEQEDDESEEEDDDVKLREKSPSVDPQDNDDEEEVQGFSFDDSMDSQIRSKDRSINSVTPSNNQSPAQLKESDRLVNHTPVQTHENDSPEQIKRTPSSEQTQHTSSTSSDNSERTPSISSIHSQRTSSTSSNHSQRTPSSSSSTSSHHSQRSVTPDQLHRTPTPEQMRRTPSQDRVRSATPVQMNNTPREESQFTSTQKFLSQQGGSNMSPALQRLLHTPSYSQPPVSQIPTPNSLRSTPTQSYSISELSYNRIPKSSTSIDDEEEEPSSSEENNHDDSITPLTSMNSLTPIDERRKLKPVHEMFMPILGKFDELAEKLAELDDILK</sequence>
<feature type="region of interest" description="Disordered" evidence="3">
    <location>
        <begin position="1"/>
        <end position="23"/>
    </location>
</feature>
<feature type="compositionally biased region" description="Acidic residues" evidence="3">
    <location>
        <begin position="501"/>
        <end position="517"/>
    </location>
</feature>
<comment type="caution">
    <text evidence="5">The sequence shown here is derived from an EMBL/GenBank/DDBJ whole genome shotgun (WGS) entry which is preliminary data.</text>
</comment>
<dbReference type="GO" id="GO:0030950">
    <property type="term" value="P:establishment or maintenance of actin cytoskeleton polarity"/>
    <property type="evidence" value="ECO:0007669"/>
    <property type="project" value="TreeGrafter"/>
</dbReference>
<dbReference type="InterPro" id="IPR001452">
    <property type="entry name" value="SH3_domain"/>
</dbReference>
<dbReference type="GO" id="GO:0015630">
    <property type="term" value="C:microtubule cytoskeleton"/>
    <property type="evidence" value="ECO:0007669"/>
    <property type="project" value="TreeGrafter"/>
</dbReference>
<gene>
    <name evidence="5" type="primary">BUD14_1</name>
    <name evidence="5" type="ORF">Cantr_04124</name>
</gene>
<feature type="compositionally biased region" description="Basic and acidic residues" evidence="3">
    <location>
        <begin position="669"/>
        <end position="680"/>
    </location>
</feature>
<feature type="region of interest" description="Disordered" evidence="3">
    <location>
        <begin position="494"/>
        <end position="797"/>
    </location>
</feature>
<feature type="compositionally biased region" description="Basic and acidic residues" evidence="3">
    <location>
        <begin position="587"/>
        <end position="596"/>
    </location>
</feature>
<evidence type="ECO:0000256" key="3">
    <source>
        <dbReference type="SAM" id="MobiDB-lite"/>
    </source>
</evidence>
<reference evidence="5 6" key="1">
    <citation type="submission" date="2018-06" db="EMBL/GenBank/DDBJ databases">
        <title>Whole genome sequencing of Candida tropicalis (genome annotated by CSBL at Korea University).</title>
        <authorList>
            <person name="Ahn J."/>
        </authorList>
    </citation>
    <scope>NUCLEOTIDE SEQUENCE [LARGE SCALE GENOMIC DNA]</scope>
    <source>
        <strain evidence="5 6">ATCC 20962</strain>
    </source>
</reference>
<proteinExistence type="predicted"/>
<dbReference type="SMART" id="SM00326">
    <property type="entry name" value="SH3"/>
    <property type="match status" value="1"/>
</dbReference>
<dbReference type="OrthoDB" id="196165at2759"/>
<organism evidence="5 6">
    <name type="scientific">Candida viswanathii</name>
    <dbReference type="NCBI Taxonomy" id="5486"/>
    <lineage>
        <taxon>Eukaryota</taxon>
        <taxon>Fungi</taxon>
        <taxon>Dikarya</taxon>
        <taxon>Ascomycota</taxon>
        <taxon>Saccharomycotina</taxon>
        <taxon>Pichiomycetes</taxon>
        <taxon>Debaryomycetaceae</taxon>
        <taxon>Candida/Lodderomyces clade</taxon>
        <taxon>Candida</taxon>
    </lineage>
</organism>
<dbReference type="InterPro" id="IPR036028">
    <property type="entry name" value="SH3-like_dom_sf"/>
</dbReference>
<accession>A0A367XP67</accession>
<evidence type="ECO:0000256" key="1">
    <source>
        <dbReference type="ARBA" id="ARBA00022443"/>
    </source>
</evidence>
<feature type="compositionally biased region" description="Polar residues" evidence="3">
    <location>
        <begin position="683"/>
        <end position="714"/>
    </location>
</feature>
<feature type="compositionally biased region" description="Polar residues" evidence="3">
    <location>
        <begin position="723"/>
        <end position="753"/>
    </location>
</feature>
<dbReference type="Gene3D" id="2.30.30.40">
    <property type="entry name" value="SH3 Domains"/>
    <property type="match status" value="1"/>
</dbReference>
<feature type="compositionally biased region" description="Low complexity" evidence="3">
    <location>
        <begin position="90"/>
        <end position="106"/>
    </location>
</feature>